<dbReference type="RefSeq" id="WP_138239626.1">
    <property type="nucleotide sequence ID" value="NZ_VBRY01000009.1"/>
</dbReference>
<dbReference type="InterPro" id="IPR017782">
    <property type="entry name" value="Hydroxyacylglutathione_Hdrlase"/>
</dbReference>
<feature type="domain" description="Metallo-beta-lactamase" evidence="8">
    <location>
        <begin position="19"/>
        <end position="175"/>
    </location>
</feature>
<evidence type="ECO:0000256" key="4">
    <source>
        <dbReference type="ARBA" id="ARBA00022723"/>
    </source>
</evidence>
<evidence type="ECO:0000256" key="5">
    <source>
        <dbReference type="ARBA" id="ARBA00022801"/>
    </source>
</evidence>
<name>A0A5R9GMV6_9PROT</name>
<evidence type="ECO:0000256" key="1">
    <source>
        <dbReference type="ARBA" id="ARBA00001623"/>
    </source>
</evidence>
<dbReference type="GO" id="GO:0004416">
    <property type="term" value="F:hydroxyacylglutathione hydrolase activity"/>
    <property type="evidence" value="ECO:0007669"/>
    <property type="project" value="UniProtKB-UniRule"/>
</dbReference>
<dbReference type="EC" id="3.1.2.6" evidence="7"/>
<evidence type="ECO:0000313" key="9">
    <source>
        <dbReference type="EMBL" id="TLS66445.1"/>
    </source>
</evidence>
<dbReference type="EMBL" id="VBRY01000009">
    <property type="protein sequence ID" value="TLS66445.1"/>
    <property type="molecule type" value="Genomic_DNA"/>
</dbReference>
<comment type="subunit">
    <text evidence="7">Monomer.</text>
</comment>
<comment type="pathway">
    <text evidence="2 7">Secondary metabolite metabolism; methylglyoxal degradation; (R)-lactate from methylglyoxal: step 2/2.</text>
</comment>
<dbReference type="PANTHER" id="PTHR43705:SF1">
    <property type="entry name" value="HYDROXYACYLGLUTATHIONE HYDROLASE GLOB"/>
    <property type="match status" value="1"/>
</dbReference>
<evidence type="ECO:0000256" key="6">
    <source>
        <dbReference type="ARBA" id="ARBA00022833"/>
    </source>
</evidence>
<evidence type="ECO:0000259" key="8">
    <source>
        <dbReference type="SMART" id="SM00849"/>
    </source>
</evidence>
<dbReference type="PANTHER" id="PTHR43705">
    <property type="entry name" value="HYDROXYACYLGLUTATHIONE HYDROLASE"/>
    <property type="match status" value="1"/>
</dbReference>
<gene>
    <name evidence="7 9" type="primary">gloB</name>
    <name evidence="9" type="ORF">FEF65_09735</name>
</gene>
<dbReference type="SMART" id="SM00849">
    <property type="entry name" value="Lactamase_B"/>
    <property type="match status" value="1"/>
</dbReference>
<feature type="binding site" evidence="7">
    <location>
        <position position="66"/>
    </location>
    <ligand>
        <name>Zn(2+)</name>
        <dbReference type="ChEBI" id="CHEBI:29105"/>
        <label>2</label>
    </ligand>
</feature>
<sequence length="262" mass="29350">MFSYSHSNFIVHQLPALKDNYIYLVEAKSSDLLIAIDPADASCVKQACNHLGKPLTHIFNTHHHWDHTDGNHALKQHFGCVIIGASHDAARIPDIDILTGEHEPPQLPGLIARVMDVRGHTRGHIALLLDDALFCGDTLFGAGCGRLFEGTPAEMWHSLNKIAMLDDRTRIYCAHEYTLANLEFALAVDPDNPALRRRKEQDQIKRTHSQPTIPSMLAEEKATNPFLRPLDEQFTASYAAARNIAAEAMTVFADLRLHKDHW</sequence>
<keyword evidence="10" id="KW-1185">Reference proteome</keyword>
<accession>A0A5R9GMV6</accession>
<dbReference type="Gene3D" id="3.60.15.10">
    <property type="entry name" value="Ribonuclease Z/Hydroxyacylglutathione hydrolase-like"/>
    <property type="match status" value="1"/>
</dbReference>
<dbReference type="InterPro" id="IPR035680">
    <property type="entry name" value="Clx_II_MBL"/>
</dbReference>
<dbReference type="InterPro" id="IPR001279">
    <property type="entry name" value="Metallo-B-lactamas"/>
</dbReference>
<dbReference type="CDD" id="cd07723">
    <property type="entry name" value="hydroxyacylglutathione_hydrolase_MBL-fold"/>
    <property type="match status" value="1"/>
</dbReference>
<comment type="cofactor">
    <cofactor evidence="7">
        <name>Zn(2+)</name>
        <dbReference type="ChEBI" id="CHEBI:29105"/>
    </cofactor>
    <text evidence="7">Binds 2 Zn(2+) ions per subunit.</text>
</comment>
<dbReference type="Proteomes" id="UP000306585">
    <property type="component" value="Unassembled WGS sequence"/>
</dbReference>
<comment type="function">
    <text evidence="7">Thiolesterase that catalyzes the hydrolysis of S-D-lactoyl-glutathione to form glutathione and D-lactic acid.</text>
</comment>
<dbReference type="Pfam" id="PF00753">
    <property type="entry name" value="Lactamase_B"/>
    <property type="match status" value="1"/>
</dbReference>
<feature type="binding site" evidence="7">
    <location>
        <position position="137"/>
    </location>
    <ligand>
        <name>Zn(2+)</name>
        <dbReference type="ChEBI" id="CHEBI:29105"/>
        <label>2</label>
    </ligand>
</feature>
<dbReference type="GO" id="GO:0046872">
    <property type="term" value="F:metal ion binding"/>
    <property type="evidence" value="ECO:0007669"/>
    <property type="project" value="UniProtKB-KW"/>
</dbReference>
<dbReference type="HAMAP" id="MF_01374">
    <property type="entry name" value="Glyoxalase_2"/>
    <property type="match status" value="1"/>
</dbReference>
<feature type="binding site" evidence="7">
    <location>
        <position position="67"/>
    </location>
    <ligand>
        <name>Zn(2+)</name>
        <dbReference type="ChEBI" id="CHEBI:29105"/>
        <label>2</label>
    </ligand>
</feature>
<dbReference type="PIRSF" id="PIRSF005457">
    <property type="entry name" value="Glx"/>
    <property type="match status" value="1"/>
</dbReference>
<dbReference type="InterPro" id="IPR050110">
    <property type="entry name" value="Glyoxalase_II_hydrolase"/>
</dbReference>
<organism evidence="9 10">
    <name type="scientific">Mariprofundus erugo</name>
    <dbReference type="NCBI Taxonomy" id="2528639"/>
    <lineage>
        <taxon>Bacteria</taxon>
        <taxon>Pseudomonadati</taxon>
        <taxon>Pseudomonadota</taxon>
        <taxon>Candidatius Mariprofundia</taxon>
        <taxon>Mariprofundales</taxon>
        <taxon>Mariprofundaceae</taxon>
        <taxon>Mariprofundus</taxon>
    </lineage>
</organism>
<evidence type="ECO:0000313" key="10">
    <source>
        <dbReference type="Proteomes" id="UP000306585"/>
    </source>
</evidence>
<feature type="binding site" evidence="7">
    <location>
        <position position="175"/>
    </location>
    <ligand>
        <name>Zn(2+)</name>
        <dbReference type="ChEBI" id="CHEBI:29105"/>
        <label>2</label>
    </ligand>
</feature>
<dbReference type="NCBIfam" id="TIGR03413">
    <property type="entry name" value="GSH_gloB"/>
    <property type="match status" value="1"/>
</dbReference>
<dbReference type="GO" id="GO:0019243">
    <property type="term" value="P:methylglyoxal catabolic process to D-lactate via S-lactoyl-glutathione"/>
    <property type="evidence" value="ECO:0007669"/>
    <property type="project" value="UniProtKB-UniRule"/>
</dbReference>
<keyword evidence="4 7" id="KW-0479">Metal-binding</keyword>
<dbReference type="InterPro" id="IPR032282">
    <property type="entry name" value="HAGH_C"/>
</dbReference>
<evidence type="ECO:0000256" key="7">
    <source>
        <dbReference type="HAMAP-Rule" id="MF_01374"/>
    </source>
</evidence>
<comment type="similarity">
    <text evidence="3 7">Belongs to the metallo-beta-lactamase superfamily. Glyoxalase II family.</text>
</comment>
<keyword evidence="5 7" id="KW-0378">Hydrolase</keyword>
<feature type="binding site" evidence="7">
    <location>
        <position position="64"/>
    </location>
    <ligand>
        <name>Zn(2+)</name>
        <dbReference type="ChEBI" id="CHEBI:29105"/>
        <label>1</label>
    </ligand>
</feature>
<comment type="catalytic activity">
    <reaction evidence="1 7">
        <text>an S-(2-hydroxyacyl)glutathione + H2O = a 2-hydroxy carboxylate + glutathione + H(+)</text>
        <dbReference type="Rhea" id="RHEA:21864"/>
        <dbReference type="ChEBI" id="CHEBI:15377"/>
        <dbReference type="ChEBI" id="CHEBI:15378"/>
        <dbReference type="ChEBI" id="CHEBI:57925"/>
        <dbReference type="ChEBI" id="CHEBI:58896"/>
        <dbReference type="ChEBI" id="CHEBI:71261"/>
        <dbReference type="EC" id="3.1.2.6"/>
    </reaction>
</comment>
<dbReference type="Pfam" id="PF16123">
    <property type="entry name" value="HAGH_C"/>
    <property type="match status" value="1"/>
</dbReference>
<dbReference type="SUPFAM" id="SSF56281">
    <property type="entry name" value="Metallo-hydrolase/oxidoreductase"/>
    <property type="match status" value="1"/>
</dbReference>
<keyword evidence="6 7" id="KW-0862">Zinc</keyword>
<feature type="binding site" evidence="7">
    <location>
        <position position="137"/>
    </location>
    <ligand>
        <name>Zn(2+)</name>
        <dbReference type="ChEBI" id="CHEBI:29105"/>
        <label>1</label>
    </ligand>
</feature>
<evidence type="ECO:0000256" key="2">
    <source>
        <dbReference type="ARBA" id="ARBA00004963"/>
    </source>
</evidence>
<comment type="caution">
    <text evidence="9">The sequence shown here is derived from an EMBL/GenBank/DDBJ whole genome shotgun (WGS) entry which is preliminary data.</text>
</comment>
<dbReference type="UniPathway" id="UPA00619">
    <property type="reaction ID" value="UER00676"/>
</dbReference>
<reference evidence="9 10" key="1">
    <citation type="journal article" date="2019" name="Appl. Environ. Microbiol.">
        <title>Environmental Evidence and Genomic Insight of Iron-oxidizing Bacteria Preference Towards More Corrosion Resistant Stainless Steel at Higher Salinities.</title>
        <authorList>
            <person name="Garrison C.E."/>
            <person name="Price K.A."/>
            <person name="Field E.K."/>
        </authorList>
    </citation>
    <scope>NUCLEOTIDE SEQUENCE [LARGE SCALE GENOMIC DNA]</scope>
    <source>
        <strain evidence="9 10">P3</strain>
    </source>
</reference>
<dbReference type="InterPro" id="IPR036866">
    <property type="entry name" value="RibonucZ/Hydroxyglut_hydro"/>
</dbReference>
<dbReference type="AlphaFoldDB" id="A0A5R9GMV6"/>
<evidence type="ECO:0000256" key="3">
    <source>
        <dbReference type="ARBA" id="ARBA00006759"/>
    </source>
</evidence>
<feature type="binding site" evidence="7">
    <location>
        <position position="62"/>
    </location>
    <ligand>
        <name>Zn(2+)</name>
        <dbReference type="ChEBI" id="CHEBI:29105"/>
        <label>1</label>
    </ligand>
</feature>
<protein>
    <recommendedName>
        <fullName evidence="7">Hydroxyacylglutathione hydrolase</fullName>
        <ecNumber evidence="7">3.1.2.6</ecNumber>
    </recommendedName>
    <alternativeName>
        <fullName evidence="7">Glyoxalase II</fullName>
        <shortName evidence="7">Glx II</shortName>
    </alternativeName>
</protein>
<proteinExistence type="inferred from homology"/>
<feature type="binding site" evidence="7">
    <location>
        <position position="120"/>
    </location>
    <ligand>
        <name>Zn(2+)</name>
        <dbReference type="ChEBI" id="CHEBI:29105"/>
        <label>1</label>
    </ligand>
</feature>